<evidence type="ECO:0000313" key="1">
    <source>
        <dbReference type="EMBL" id="SDF66457.1"/>
    </source>
</evidence>
<dbReference type="AlphaFoldDB" id="A0A1G7MXP9"/>
<gene>
    <name evidence="1" type="ORF">SAMN04244560_01047</name>
</gene>
<dbReference type="Proteomes" id="UP000183404">
    <property type="component" value="Unassembled WGS sequence"/>
</dbReference>
<dbReference type="EMBL" id="FNBS01000019">
    <property type="protein sequence ID" value="SDF66457.1"/>
    <property type="molecule type" value="Genomic_DNA"/>
</dbReference>
<organism evidence="1 2">
    <name type="scientific">Thermoanaerobacter thermohydrosulfuricus</name>
    <name type="common">Clostridium thermohydrosulfuricum</name>
    <dbReference type="NCBI Taxonomy" id="1516"/>
    <lineage>
        <taxon>Bacteria</taxon>
        <taxon>Bacillati</taxon>
        <taxon>Bacillota</taxon>
        <taxon>Clostridia</taxon>
        <taxon>Thermoanaerobacterales</taxon>
        <taxon>Thermoanaerobacteraceae</taxon>
        <taxon>Thermoanaerobacter</taxon>
    </lineage>
</organism>
<name>A0A1G7MXP9_THETY</name>
<proteinExistence type="predicted"/>
<protein>
    <submittedName>
        <fullName evidence="1">Uncharacterized protein</fullName>
    </submittedName>
</protein>
<dbReference type="RefSeq" id="WP_074592462.1">
    <property type="nucleotide sequence ID" value="NZ_FNBS01000019.1"/>
</dbReference>
<sequence>MKTLKINCSGEKHTIKITPKGKLIFLNHTIKELKNEGILEEISGEKSPNNCYRFWKFWKNWDVENLLNEFYSHELIKIIDSIEKIKVKRYIKERAIER</sequence>
<evidence type="ECO:0000313" key="2">
    <source>
        <dbReference type="Proteomes" id="UP000183404"/>
    </source>
</evidence>
<accession>A0A1G7MXP9</accession>
<reference evidence="1 2" key="1">
    <citation type="submission" date="2016-10" db="EMBL/GenBank/DDBJ databases">
        <authorList>
            <person name="de Groot N.N."/>
        </authorList>
    </citation>
    <scope>NUCLEOTIDE SEQUENCE [LARGE SCALE GENOMIC DNA]</scope>
    <source>
        <strain evidence="1 2">DSM 569</strain>
    </source>
</reference>